<gene>
    <name evidence="3" type="ORF">OHA16_10955</name>
</gene>
<protein>
    <recommendedName>
        <fullName evidence="5">Type I restriction modification DNA specificity domain-containing protein</fullName>
    </recommendedName>
</protein>
<keyword evidence="4" id="KW-1185">Reference proteome</keyword>
<name>A0ABZ1U089_9ACTN</name>
<evidence type="ECO:0000256" key="1">
    <source>
        <dbReference type="ARBA" id="ARBA00022747"/>
    </source>
</evidence>
<evidence type="ECO:0000313" key="3">
    <source>
        <dbReference type="EMBL" id="WUQ83444.1"/>
    </source>
</evidence>
<dbReference type="Proteomes" id="UP001432222">
    <property type="component" value="Chromosome"/>
</dbReference>
<dbReference type="SUPFAM" id="SSF116734">
    <property type="entry name" value="DNA methylase specificity domain"/>
    <property type="match status" value="1"/>
</dbReference>
<dbReference type="Gene3D" id="3.90.220.20">
    <property type="entry name" value="DNA methylase specificity domains"/>
    <property type="match status" value="1"/>
</dbReference>
<sequence length="327" mass="34773">MLFMDVPGQSTPGFRTLDLTALRQNVLPLWHTYLTDPQHFPEEPGIASSVSLIELLDDEIDLTPLRHLPPAENSERDGEALLALPAAFDAQVETVRGALPQLAVAHNSALSAAPTATLDGLARTGALTLHRSMVKASGRYEAAAERQARASIVEVAAVVSQDVIAGRGPSGTEVQDDSDDAGSTVQAGDILIPALARSVVARVATEEQIGAQLGMGVHAVRVNPNILDPWFAAGVLSSADNIRRAGRSATGMGGALRIDVKRLHLPVLPIEDQRRYGEALRRLADFEAALARTAEQGRKTVRNLAEGLINGTLDPAEEGTRRGKSDY</sequence>
<evidence type="ECO:0000256" key="2">
    <source>
        <dbReference type="ARBA" id="ARBA00023125"/>
    </source>
</evidence>
<proteinExistence type="predicted"/>
<reference evidence="3" key="1">
    <citation type="submission" date="2022-10" db="EMBL/GenBank/DDBJ databases">
        <title>The complete genomes of actinobacterial strains from the NBC collection.</title>
        <authorList>
            <person name="Joergensen T.S."/>
            <person name="Alvarez Arevalo M."/>
            <person name="Sterndorff E.B."/>
            <person name="Faurdal D."/>
            <person name="Vuksanovic O."/>
            <person name="Mourched A.-S."/>
            <person name="Charusanti P."/>
            <person name="Shaw S."/>
            <person name="Blin K."/>
            <person name="Weber T."/>
        </authorList>
    </citation>
    <scope>NUCLEOTIDE SEQUENCE</scope>
    <source>
        <strain evidence="3">NBC_00222</strain>
    </source>
</reference>
<dbReference type="InterPro" id="IPR044946">
    <property type="entry name" value="Restrct_endonuc_typeI_TRD_sf"/>
</dbReference>
<keyword evidence="1" id="KW-0680">Restriction system</keyword>
<dbReference type="EMBL" id="CP108110">
    <property type="protein sequence ID" value="WUQ83444.1"/>
    <property type="molecule type" value="Genomic_DNA"/>
</dbReference>
<keyword evidence="2" id="KW-0238">DNA-binding</keyword>
<accession>A0ABZ1U089</accession>
<evidence type="ECO:0008006" key="5">
    <source>
        <dbReference type="Google" id="ProtNLM"/>
    </source>
</evidence>
<organism evidence="3 4">
    <name type="scientific">Kitasatospora purpeofusca</name>
    <dbReference type="NCBI Taxonomy" id="67352"/>
    <lineage>
        <taxon>Bacteria</taxon>
        <taxon>Bacillati</taxon>
        <taxon>Actinomycetota</taxon>
        <taxon>Actinomycetes</taxon>
        <taxon>Kitasatosporales</taxon>
        <taxon>Streptomycetaceae</taxon>
        <taxon>Kitasatospora</taxon>
    </lineage>
</organism>
<evidence type="ECO:0000313" key="4">
    <source>
        <dbReference type="Proteomes" id="UP001432222"/>
    </source>
</evidence>
<dbReference type="RefSeq" id="WP_328954471.1">
    <property type="nucleotide sequence ID" value="NZ_CP108110.1"/>
</dbReference>